<sequence length="336" mass="36443">MATTYKDCNKDVKLIDPPQDTVSCLNFSKTANFLSVSSWDKSVRIYEIKNDGSSVGKAIYHHDAPVLSTCFSPDGAKVASGGGDCVGKVYDASTGASQPVAKHDSPISSVAWASPQILITGSWDKTVKYWDLRQTAPIGSIALPDRVHAMDVAHPLMVLGLANQAVVFVNLDNPFVIAKSIESTIKFPIRDVAAFHQPSLGAIIATAEGRCGIQHIDPKRIGDKDPNFTFKAHRDKAKVFSVNCTAYSFTRNFLATAGGDGVFSFWDKENRVRLGNYKPAPSASISAITFNHDSSIFAYAVGYDWAQGYKGHSKSGPFYVGLHSITKDDCERAKKL</sequence>
<organism evidence="1 2">
    <name type="scientific">Entomophthora muscae</name>
    <dbReference type="NCBI Taxonomy" id="34485"/>
    <lineage>
        <taxon>Eukaryota</taxon>
        <taxon>Fungi</taxon>
        <taxon>Fungi incertae sedis</taxon>
        <taxon>Zoopagomycota</taxon>
        <taxon>Entomophthoromycotina</taxon>
        <taxon>Entomophthoromycetes</taxon>
        <taxon>Entomophthorales</taxon>
        <taxon>Entomophthoraceae</taxon>
        <taxon>Entomophthora</taxon>
    </lineage>
</organism>
<evidence type="ECO:0000313" key="1">
    <source>
        <dbReference type="EMBL" id="KAJ9067554.1"/>
    </source>
</evidence>
<evidence type="ECO:0000313" key="2">
    <source>
        <dbReference type="Proteomes" id="UP001165960"/>
    </source>
</evidence>
<gene>
    <name evidence="1" type="primary">GLE2_6</name>
    <name evidence="1" type="ORF">DSO57_1038006</name>
</gene>
<keyword evidence="2" id="KW-1185">Reference proteome</keyword>
<accession>A0ACC2SYT8</accession>
<comment type="caution">
    <text evidence="1">The sequence shown here is derived from an EMBL/GenBank/DDBJ whole genome shotgun (WGS) entry which is preliminary data.</text>
</comment>
<proteinExistence type="predicted"/>
<protein>
    <submittedName>
        <fullName evidence="1">RNA export factor gle2</fullName>
    </submittedName>
</protein>
<name>A0ACC2SYT8_9FUNG</name>
<reference evidence="1" key="1">
    <citation type="submission" date="2022-04" db="EMBL/GenBank/DDBJ databases">
        <title>Genome of the entomopathogenic fungus Entomophthora muscae.</title>
        <authorList>
            <person name="Elya C."/>
            <person name="Lovett B.R."/>
            <person name="Lee E."/>
            <person name="Macias A.M."/>
            <person name="Hajek A.E."/>
            <person name="De Bivort B.L."/>
            <person name="Kasson M.T."/>
            <person name="De Fine Licht H.H."/>
            <person name="Stajich J.E."/>
        </authorList>
    </citation>
    <scope>NUCLEOTIDE SEQUENCE</scope>
    <source>
        <strain evidence="1">Berkeley</strain>
    </source>
</reference>
<dbReference type="EMBL" id="QTSX02003993">
    <property type="protein sequence ID" value="KAJ9067554.1"/>
    <property type="molecule type" value="Genomic_DNA"/>
</dbReference>
<dbReference type="Proteomes" id="UP001165960">
    <property type="component" value="Unassembled WGS sequence"/>
</dbReference>